<dbReference type="OrthoDB" id="10263155at2759"/>
<evidence type="ECO:0000256" key="2">
    <source>
        <dbReference type="ARBA" id="ARBA00001946"/>
    </source>
</evidence>
<evidence type="ECO:0000256" key="8">
    <source>
        <dbReference type="ARBA" id="ARBA00022842"/>
    </source>
</evidence>
<evidence type="ECO:0000259" key="11">
    <source>
        <dbReference type="Pfam" id="PF04457"/>
    </source>
</evidence>
<comment type="cofactor">
    <cofactor evidence="2">
        <name>Mg(2+)</name>
        <dbReference type="ChEBI" id="CHEBI:18420"/>
    </cofactor>
</comment>
<sequence>MRSSRDVFNRLLHDESLNLAQDACVGYLDRFKGAMELSLPKFAIGEIPMHRVLYFRNGSEVIWHKETRLDLVYSSSVVSRAYTAESIRKRRSDVEQAAKNRLEMEEAARVKNYSSKRKHLIVAAAFSDLQNIPVHKCSVLSGNWISCRSCSAKRIPFITFDDDQNQTMLRVATFNVLQDTFLPKVLKQVNEVRWGVIIQHVKQQKAQIWVFTEATPPFADHLLSDEFIRENYFASDSPASSFRTLSGDCGATGQLVLMRRDLSVHDIFYTTTPLSTGKRLVFVSTTLPSGIRAVVCALHLTSGQLDRASSTRAIEKRHKQLEYVVSKMEQFVKGFDVHVVVGDFNFKSKMDDDANVHLLEGYTEADSTFLAPTYDTVRNGLAFLNAREPKSLRLDRVYIRNVSHRDTVTVQGHHVIGKNSIRGMEQCDALIQFLPSGLHASDHFGVVTTFQFGDDANPQASSQRGWTKSTALALLLEPDLEEDIDGLWRHKYDPGVKKWPAHINVLYPFVSEDCLDEVCSSIRDAMVIHGKRIPEYLSMEMDGVETFKHRSSSTVYLKPADDAISLLQELLFKTCVDIVGEPSEVSARRQPSYTPHMTIAKLKNLEDQEISQFVEKARADLLNKIKSLRTTKVQNLSVLRRIDGRMVTKDIISIPKCEGSSPMRRSLEVVRSLARRILGSETQYQVLPVGSSALLQNEACMDLDVVLLPSTGQKICSSVEFSRRMQSILPDGVAVRSVLDASCPIIIMDLQDPDYLPVDIMYGDIDFAHQAVSDSMTLLSHLKEKDVHSRSVYREALVQLKRWATSKQLTGKAFTLFPGISWSILLFSMCGESRGSSWKDWRSLLMEFFREYRSFGWKEEVVSINGRETRHSHQSLSGRSCSNDACVIVSPASRQNVACTVSRAVLKAFVIEADRALLALRNKISLLSWQAYLEAYTKPDAEFDDLIEINVHSSDVLNHDLISGWLKGKFASFVLQDLQTRGISVRPTDKIIWSKTSASFKGTILCGIDKELTTVESVEWQSCVRKAETCLSDKFLRWGGRPADSLISVTLSSLHL</sequence>
<accession>A0A2V3IPR3</accession>
<keyword evidence="12" id="KW-0675">Receptor</keyword>
<dbReference type="Pfam" id="PF13563">
    <property type="entry name" value="2_5_RNA_ligase2"/>
    <property type="match status" value="1"/>
</dbReference>
<feature type="domain" description="MJ1316 RNA cyclic group end recognition" evidence="11">
    <location>
        <begin position="1"/>
        <end position="65"/>
    </location>
</feature>
<dbReference type="GO" id="GO:0004518">
    <property type="term" value="F:nuclease activity"/>
    <property type="evidence" value="ECO:0007669"/>
    <property type="project" value="UniProtKB-KW"/>
</dbReference>
<evidence type="ECO:0000256" key="1">
    <source>
        <dbReference type="ARBA" id="ARBA00001936"/>
    </source>
</evidence>
<evidence type="ECO:0000313" key="13">
    <source>
        <dbReference type="Proteomes" id="UP000247409"/>
    </source>
</evidence>
<gene>
    <name evidence="12" type="ORF">BWQ96_06220</name>
</gene>
<dbReference type="PANTHER" id="PTHR15822:SF4">
    <property type="entry name" value="TYROSYL-DNA PHOSPHODIESTERASE 2"/>
    <property type="match status" value="1"/>
</dbReference>
<comment type="subcellular location">
    <subcellularLocation>
        <location evidence="3">Nucleus</location>
    </subcellularLocation>
</comment>
<dbReference type="GO" id="GO:0070260">
    <property type="term" value="F:5'-tyrosyl-DNA phosphodiesterase activity"/>
    <property type="evidence" value="ECO:0007669"/>
    <property type="project" value="TreeGrafter"/>
</dbReference>
<evidence type="ECO:0000256" key="4">
    <source>
        <dbReference type="ARBA" id="ARBA00022722"/>
    </source>
</evidence>
<dbReference type="SUPFAM" id="SSF56219">
    <property type="entry name" value="DNase I-like"/>
    <property type="match status" value="1"/>
</dbReference>
<evidence type="ECO:0000256" key="3">
    <source>
        <dbReference type="ARBA" id="ARBA00004123"/>
    </source>
</evidence>
<keyword evidence="7" id="KW-0378">Hydrolase</keyword>
<comment type="cofactor">
    <cofactor evidence="1">
        <name>Mn(2+)</name>
        <dbReference type="ChEBI" id="CHEBI:29035"/>
    </cofactor>
</comment>
<name>A0A2V3IPR3_9FLOR</name>
<evidence type="ECO:0000256" key="5">
    <source>
        <dbReference type="ARBA" id="ARBA00022723"/>
    </source>
</evidence>
<dbReference type="SUPFAM" id="SSF81631">
    <property type="entry name" value="PAP/OAS1 substrate-binding domain"/>
    <property type="match status" value="1"/>
</dbReference>
<evidence type="ECO:0000256" key="9">
    <source>
        <dbReference type="ARBA" id="ARBA00023204"/>
    </source>
</evidence>
<keyword evidence="6" id="KW-0227">DNA damage</keyword>
<evidence type="ECO:0000256" key="6">
    <source>
        <dbReference type="ARBA" id="ARBA00022763"/>
    </source>
</evidence>
<organism evidence="12 13">
    <name type="scientific">Gracilariopsis chorda</name>
    <dbReference type="NCBI Taxonomy" id="448386"/>
    <lineage>
        <taxon>Eukaryota</taxon>
        <taxon>Rhodophyta</taxon>
        <taxon>Florideophyceae</taxon>
        <taxon>Rhodymeniophycidae</taxon>
        <taxon>Gracilariales</taxon>
        <taxon>Gracilariaceae</taxon>
        <taxon>Gracilariopsis</taxon>
    </lineage>
</organism>
<protein>
    <submittedName>
        <fullName evidence="12">Leukocyte receptor cluster member 9</fullName>
    </submittedName>
</protein>
<dbReference type="GO" id="GO:0046872">
    <property type="term" value="F:metal ion binding"/>
    <property type="evidence" value="ECO:0007669"/>
    <property type="project" value="UniProtKB-KW"/>
</dbReference>
<dbReference type="InterPro" id="IPR009097">
    <property type="entry name" value="Cyclic_Pdiesterase"/>
</dbReference>
<keyword evidence="8" id="KW-0460">Magnesium</keyword>
<dbReference type="PANTHER" id="PTHR15822">
    <property type="entry name" value="TRAF AND TNF RECEPTOR-ASSOCIATED PROTEIN"/>
    <property type="match status" value="1"/>
</dbReference>
<dbReference type="Gene3D" id="3.90.1140.10">
    <property type="entry name" value="Cyclic phosphodiesterase"/>
    <property type="match status" value="1"/>
</dbReference>
<keyword evidence="13" id="KW-1185">Reference proteome</keyword>
<dbReference type="SUPFAM" id="SSF55144">
    <property type="entry name" value="LigT-like"/>
    <property type="match status" value="1"/>
</dbReference>
<dbReference type="InterPro" id="IPR051547">
    <property type="entry name" value="TDP2-like"/>
</dbReference>
<dbReference type="GO" id="GO:0005634">
    <property type="term" value="C:nucleus"/>
    <property type="evidence" value="ECO:0007669"/>
    <property type="project" value="UniProtKB-SubCell"/>
</dbReference>
<dbReference type="EMBL" id="NBIV01000103">
    <property type="protein sequence ID" value="PXF44047.1"/>
    <property type="molecule type" value="Genomic_DNA"/>
</dbReference>
<dbReference type="InterPro" id="IPR036691">
    <property type="entry name" value="Endo/exonu/phosph_ase_sf"/>
</dbReference>
<evidence type="ECO:0000256" key="7">
    <source>
        <dbReference type="ARBA" id="ARBA00022801"/>
    </source>
</evidence>
<keyword evidence="10" id="KW-0539">Nucleus</keyword>
<evidence type="ECO:0000256" key="10">
    <source>
        <dbReference type="ARBA" id="ARBA00023242"/>
    </source>
</evidence>
<comment type="caution">
    <text evidence="12">The sequence shown here is derived from an EMBL/GenBank/DDBJ whole genome shotgun (WGS) entry which is preliminary data.</text>
</comment>
<dbReference type="Pfam" id="PF04457">
    <property type="entry name" value="MJ1316"/>
    <property type="match status" value="1"/>
</dbReference>
<keyword evidence="4" id="KW-0540">Nuclease</keyword>
<dbReference type="Gene3D" id="3.60.10.10">
    <property type="entry name" value="Endonuclease/exonuclease/phosphatase"/>
    <property type="match status" value="1"/>
</dbReference>
<proteinExistence type="predicted"/>
<dbReference type="Gene3D" id="1.10.1410.10">
    <property type="match status" value="1"/>
</dbReference>
<keyword evidence="5" id="KW-0479">Metal-binding</keyword>
<dbReference type="AlphaFoldDB" id="A0A2V3IPR3"/>
<dbReference type="STRING" id="448386.A0A2V3IPR3"/>
<dbReference type="GO" id="GO:0005737">
    <property type="term" value="C:cytoplasm"/>
    <property type="evidence" value="ECO:0007669"/>
    <property type="project" value="TreeGrafter"/>
</dbReference>
<reference evidence="12 13" key="1">
    <citation type="journal article" date="2018" name="Mol. Biol. Evol.">
        <title>Analysis of the draft genome of the red seaweed Gracilariopsis chorda provides insights into genome size evolution in Rhodophyta.</title>
        <authorList>
            <person name="Lee J."/>
            <person name="Yang E.C."/>
            <person name="Graf L."/>
            <person name="Yang J.H."/>
            <person name="Qiu H."/>
            <person name="Zel Zion U."/>
            <person name="Chan C.X."/>
            <person name="Stephens T.G."/>
            <person name="Weber A.P.M."/>
            <person name="Boo G.H."/>
            <person name="Boo S.M."/>
            <person name="Kim K.M."/>
            <person name="Shin Y."/>
            <person name="Jung M."/>
            <person name="Lee S.J."/>
            <person name="Yim H.S."/>
            <person name="Lee J.H."/>
            <person name="Bhattacharya D."/>
            <person name="Yoon H.S."/>
        </authorList>
    </citation>
    <scope>NUCLEOTIDE SEQUENCE [LARGE SCALE GENOMIC DNA]</scope>
    <source>
        <strain evidence="12 13">SKKU-2015</strain>
        <tissue evidence="12">Whole body</tissue>
    </source>
</reference>
<dbReference type="InterPro" id="IPR040459">
    <property type="entry name" value="MJ1316"/>
</dbReference>
<evidence type="ECO:0000313" key="12">
    <source>
        <dbReference type="EMBL" id="PXF44047.1"/>
    </source>
</evidence>
<dbReference type="GO" id="GO:0003697">
    <property type="term" value="F:single-stranded DNA binding"/>
    <property type="evidence" value="ECO:0007669"/>
    <property type="project" value="TreeGrafter"/>
</dbReference>
<keyword evidence="9" id="KW-0234">DNA repair</keyword>
<dbReference type="Proteomes" id="UP000247409">
    <property type="component" value="Unassembled WGS sequence"/>
</dbReference>
<dbReference type="GO" id="GO:0006302">
    <property type="term" value="P:double-strand break repair"/>
    <property type="evidence" value="ECO:0007669"/>
    <property type="project" value="TreeGrafter"/>
</dbReference>